<proteinExistence type="predicted"/>
<evidence type="ECO:0000256" key="1">
    <source>
        <dbReference type="SAM" id="MobiDB-lite"/>
    </source>
</evidence>
<keyword evidence="3" id="KW-1185">Reference proteome</keyword>
<name>A0A811U451_CERCA</name>
<organism evidence="2 3">
    <name type="scientific">Ceratitis capitata</name>
    <name type="common">Mediterranean fruit fly</name>
    <name type="synonym">Tephritis capitata</name>
    <dbReference type="NCBI Taxonomy" id="7213"/>
    <lineage>
        <taxon>Eukaryota</taxon>
        <taxon>Metazoa</taxon>
        <taxon>Ecdysozoa</taxon>
        <taxon>Arthropoda</taxon>
        <taxon>Hexapoda</taxon>
        <taxon>Insecta</taxon>
        <taxon>Pterygota</taxon>
        <taxon>Neoptera</taxon>
        <taxon>Endopterygota</taxon>
        <taxon>Diptera</taxon>
        <taxon>Brachycera</taxon>
        <taxon>Muscomorpha</taxon>
        <taxon>Tephritoidea</taxon>
        <taxon>Tephritidae</taxon>
        <taxon>Ceratitis</taxon>
        <taxon>Ceratitis</taxon>
    </lineage>
</organism>
<reference evidence="2" key="1">
    <citation type="submission" date="2020-11" db="EMBL/GenBank/DDBJ databases">
        <authorList>
            <person name="Whitehead M."/>
        </authorList>
    </citation>
    <scope>NUCLEOTIDE SEQUENCE</scope>
    <source>
        <strain evidence="2">EGII</strain>
    </source>
</reference>
<sequence length="117" mass="12961">MSENFSRSMWWQQQAAIPQVVYTRRARNSQFTTNKPKKRQEGEGRGNSNASPVFCISAAPSASGDRNGWVALASLQNPLIVCLFFHSCGSTANLRYVFERHRHLGASSEQLSADEGA</sequence>
<dbReference type="EMBL" id="CAJHJT010000001">
    <property type="protein sequence ID" value="CAD6993952.1"/>
    <property type="molecule type" value="Genomic_DNA"/>
</dbReference>
<accession>A0A811U451</accession>
<gene>
    <name evidence="2" type="ORF">CCAP1982_LOCUS2737</name>
</gene>
<dbReference type="Proteomes" id="UP000606786">
    <property type="component" value="Unassembled WGS sequence"/>
</dbReference>
<comment type="caution">
    <text evidence="2">The sequence shown here is derived from an EMBL/GenBank/DDBJ whole genome shotgun (WGS) entry which is preliminary data.</text>
</comment>
<protein>
    <submittedName>
        <fullName evidence="2">(Mediterranean fruit fly) hypothetical protein</fullName>
    </submittedName>
</protein>
<feature type="region of interest" description="Disordered" evidence="1">
    <location>
        <begin position="27"/>
        <end position="51"/>
    </location>
</feature>
<evidence type="ECO:0000313" key="3">
    <source>
        <dbReference type="Proteomes" id="UP000606786"/>
    </source>
</evidence>
<evidence type="ECO:0000313" key="2">
    <source>
        <dbReference type="EMBL" id="CAD6993952.1"/>
    </source>
</evidence>
<dbReference type="AlphaFoldDB" id="A0A811U451"/>